<gene>
    <name evidence="1" type="ORF">L484_026267</name>
</gene>
<accession>W9RH00</accession>
<sequence length="169" mass="19334">MPTFEFLNGSQLKINDIILLLKIRVMCPPLESESRSLCKHGHSWKHHIGVLLTLPHQIFAGQRRFRSRTVKHQTRESDHFRQKRRVRSLCTDAHGVVSSLNINKEHMACMYSGCAGPPTNNRYPTPGRVSEPCNRRPFRAVRGALESAAGARLRLVPSLKTRERYRDLA</sequence>
<reference evidence="2" key="1">
    <citation type="submission" date="2013-01" db="EMBL/GenBank/DDBJ databases">
        <title>Draft Genome Sequence of a Mulberry Tree, Morus notabilis C.K. Schneid.</title>
        <authorList>
            <person name="He N."/>
            <person name="Zhao S."/>
        </authorList>
    </citation>
    <scope>NUCLEOTIDE SEQUENCE</scope>
</reference>
<proteinExistence type="predicted"/>
<evidence type="ECO:0000313" key="2">
    <source>
        <dbReference type="Proteomes" id="UP000030645"/>
    </source>
</evidence>
<name>W9RH00_9ROSA</name>
<organism evidence="1 2">
    <name type="scientific">Morus notabilis</name>
    <dbReference type="NCBI Taxonomy" id="981085"/>
    <lineage>
        <taxon>Eukaryota</taxon>
        <taxon>Viridiplantae</taxon>
        <taxon>Streptophyta</taxon>
        <taxon>Embryophyta</taxon>
        <taxon>Tracheophyta</taxon>
        <taxon>Spermatophyta</taxon>
        <taxon>Magnoliopsida</taxon>
        <taxon>eudicotyledons</taxon>
        <taxon>Gunneridae</taxon>
        <taxon>Pentapetalae</taxon>
        <taxon>rosids</taxon>
        <taxon>fabids</taxon>
        <taxon>Rosales</taxon>
        <taxon>Moraceae</taxon>
        <taxon>Moreae</taxon>
        <taxon>Morus</taxon>
    </lineage>
</organism>
<keyword evidence="2" id="KW-1185">Reference proteome</keyword>
<dbReference type="EMBL" id="KE344648">
    <property type="protein sequence ID" value="EXB74570.1"/>
    <property type="molecule type" value="Genomic_DNA"/>
</dbReference>
<dbReference type="AlphaFoldDB" id="W9RH00"/>
<protein>
    <submittedName>
        <fullName evidence="1">Uncharacterized protein</fullName>
    </submittedName>
</protein>
<evidence type="ECO:0000313" key="1">
    <source>
        <dbReference type="EMBL" id="EXB74570.1"/>
    </source>
</evidence>
<dbReference type="Proteomes" id="UP000030645">
    <property type="component" value="Unassembled WGS sequence"/>
</dbReference>